<reference evidence="2 3" key="1">
    <citation type="journal article" date="2014" name="Nat. Genet.">
        <title>Genome and transcriptome of the porcine whipworm Trichuris suis.</title>
        <authorList>
            <person name="Jex A.R."/>
            <person name="Nejsum P."/>
            <person name="Schwarz E.M."/>
            <person name="Hu L."/>
            <person name="Young N.D."/>
            <person name="Hall R.S."/>
            <person name="Korhonen P.K."/>
            <person name="Liao S."/>
            <person name="Thamsborg S."/>
            <person name="Xia J."/>
            <person name="Xu P."/>
            <person name="Wang S."/>
            <person name="Scheerlinck J.P."/>
            <person name="Hofmann A."/>
            <person name="Sternberg P.W."/>
            <person name="Wang J."/>
            <person name="Gasser R.B."/>
        </authorList>
    </citation>
    <scope>NUCLEOTIDE SEQUENCE [LARGE SCALE GENOMIC DNA]</scope>
    <source>
        <strain evidence="2">DCEP-RM93F</strain>
        <strain evidence="1">DCEP-RM93M</strain>
    </source>
</reference>
<sequence>MLYSAISQARGRERPCSDWSITSALIGSIGGPEDSRLRKLEDWRSALSERSSFVVGEVDAFVHLTISEKKWVFLRWCPEFGITRRDYVIGVNPRNSVTGNPISIGALFSRPEDA</sequence>
<name>A0A085MVF5_9BILA</name>
<dbReference type="EMBL" id="KL367632">
    <property type="protein sequence ID" value="KFD61201.1"/>
    <property type="molecule type" value="Genomic_DNA"/>
</dbReference>
<accession>A0A085MVF5</accession>
<evidence type="ECO:0000313" key="1">
    <source>
        <dbReference type="EMBL" id="KFD58080.1"/>
    </source>
</evidence>
<proteinExistence type="predicted"/>
<evidence type="ECO:0000313" key="2">
    <source>
        <dbReference type="EMBL" id="KFD61201.1"/>
    </source>
</evidence>
<dbReference type="EMBL" id="KL363185">
    <property type="protein sequence ID" value="KFD58080.1"/>
    <property type="molecule type" value="Genomic_DNA"/>
</dbReference>
<dbReference type="Proteomes" id="UP000030758">
    <property type="component" value="Unassembled WGS sequence"/>
</dbReference>
<gene>
    <name evidence="1" type="ORF">M513_00843</name>
    <name evidence="2" type="ORF">M514_00843</name>
</gene>
<organism evidence="2">
    <name type="scientific">Trichuris suis</name>
    <name type="common">pig whipworm</name>
    <dbReference type="NCBI Taxonomy" id="68888"/>
    <lineage>
        <taxon>Eukaryota</taxon>
        <taxon>Metazoa</taxon>
        <taxon>Ecdysozoa</taxon>
        <taxon>Nematoda</taxon>
        <taxon>Enoplea</taxon>
        <taxon>Dorylaimia</taxon>
        <taxon>Trichinellida</taxon>
        <taxon>Trichuridae</taxon>
        <taxon>Trichuris</taxon>
    </lineage>
</organism>
<keyword evidence="3" id="KW-1185">Reference proteome</keyword>
<dbReference type="AlphaFoldDB" id="A0A085MVF5"/>
<protein>
    <submittedName>
        <fullName evidence="2">Uncharacterized protein</fullName>
    </submittedName>
</protein>
<dbReference type="Proteomes" id="UP000030764">
    <property type="component" value="Unassembled WGS sequence"/>
</dbReference>
<evidence type="ECO:0000313" key="3">
    <source>
        <dbReference type="Proteomes" id="UP000030764"/>
    </source>
</evidence>